<evidence type="ECO:0000259" key="1">
    <source>
        <dbReference type="Pfam" id="PF14062"/>
    </source>
</evidence>
<protein>
    <recommendedName>
        <fullName evidence="1">DUF4253 domain-containing protein</fullName>
    </recommendedName>
</protein>
<gene>
    <name evidence="2" type="ORF">SAMN04489712_10639</name>
</gene>
<dbReference type="InterPro" id="IPR025349">
    <property type="entry name" value="DUF4253"/>
</dbReference>
<dbReference type="EMBL" id="FNVO01000006">
    <property type="protein sequence ID" value="SEG52560.1"/>
    <property type="molecule type" value="Genomic_DNA"/>
</dbReference>
<evidence type="ECO:0000313" key="2">
    <source>
        <dbReference type="EMBL" id="SEG52560.1"/>
    </source>
</evidence>
<reference evidence="3" key="1">
    <citation type="submission" date="2016-10" db="EMBL/GenBank/DDBJ databases">
        <authorList>
            <person name="Varghese N."/>
            <person name="Submissions S."/>
        </authorList>
    </citation>
    <scope>NUCLEOTIDE SEQUENCE [LARGE SCALE GENOMIC DNA]</scope>
    <source>
        <strain evidence="3">DSM 43163</strain>
    </source>
</reference>
<keyword evidence="3" id="KW-1185">Reference proteome</keyword>
<feature type="domain" description="DUF4253" evidence="1">
    <location>
        <begin position="170"/>
        <end position="280"/>
    </location>
</feature>
<organism evidence="2 3">
    <name type="scientific">Thermomonospora echinospora</name>
    <dbReference type="NCBI Taxonomy" id="1992"/>
    <lineage>
        <taxon>Bacteria</taxon>
        <taxon>Bacillati</taxon>
        <taxon>Actinomycetota</taxon>
        <taxon>Actinomycetes</taxon>
        <taxon>Streptosporangiales</taxon>
        <taxon>Thermomonosporaceae</taxon>
        <taxon>Thermomonospora</taxon>
    </lineage>
</organism>
<dbReference type="Pfam" id="PF14062">
    <property type="entry name" value="DUF4253"/>
    <property type="match status" value="1"/>
</dbReference>
<name>A0A1H6AWF6_9ACTN</name>
<proteinExistence type="predicted"/>
<evidence type="ECO:0000313" key="3">
    <source>
        <dbReference type="Proteomes" id="UP000236723"/>
    </source>
</evidence>
<sequence length="280" mass="30764">MSVPCPIVLPVSDQQLFPAELADLFEDGAGARTLSVPLPAGRLVNTDEGDGPPGLWMTKEAAAAGLWVEVHAEHHRSGLWPLLLEALHDDEEFRPWGSGELSLKRVTSPDLHDPADVLIDWWDEYAHSDDTTAPFQRWPGLAPGKPPAIDPDEVACEYATRLQSWSPSMRLGLIAADRGADALAAAGWTGPLNHTNDTGEIVTVLRSWEDRFGVRVVGASFADLYLSVAAPPATLEEAIHVAAEHFAFCPDNIWQNSHPHTLIGYAERLVKRTSWSFWWD</sequence>
<dbReference type="AlphaFoldDB" id="A0A1H6AWF6"/>
<dbReference type="Proteomes" id="UP000236723">
    <property type="component" value="Unassembled WGS sequence"/>
</dbReference>
<accession>A0A1H6AWF6</accession>